<sequence length="192" mass="20175">MHQLVDVVGRFQAGSAAALRVREVESLPAEHAGAGSAPSPASAAADRPGPASLVLDAVRFSCRAGLPPVHRGVSFTVPARGVTALVGPSGTGKTTVFSLVERFHEPDSGCVLLDGRDVRDWPLSDLRAAIGYVEQDCPVLSGTLRDNLLFGVPSAGGRNLDDVLRRTRLESLVARLPQGLDTPAGRRDGRPR</sequence>
<protein>
    <submittedName>
        <fullName evidence="2">ABC transporter</fullName>
    </submittedName>
</protein>
<dbReference type="Gene3D" id="3.40.50.300">
    <property type="entry name" value="P-loop containing nucleotide triphosphate hydrolases"/>
    <property type="match status" value="1"/>
</dbReference>
<reference evidence="3" key="1">
    <citation type="submission" date="2016-10" db="EMBL/GenBank/DDBJ databases">
        <authorList>
            <person name="Varghese N."/>
            <person name="Submissions S."/>
        </authorList>
    </citation>
    <scope>NUCLEOTIDE SEQUENCE [LARGE SCALE GENOMIC DNA]</scope>
    <source>
        <strain evidence="3">PL19</strain>
    </source>
</reference>
<dbReference type="InterPro" id="IPR027417">
    <property type="entry name" value="P-loop_NTPase"/>
</dbReference>
<gene>
    <name evidence="2" type="ORF">SAMN05192584_104220</name>
</gene>
<dbReference type="GO" id="GO:0016887">
    <property type="term" value="F:ATP hydrolysis activity"/>
    <property type="evidence" value="ECO:0007669"/>
    <property type="project" value="InterPro"/>
</dbReference>
<dbReference type="PANTHER" id="PTHR24221">
    <property type="entry name" value="ATP-BINDING CASSETTE SUB-FAMILY B"/>
    <property type="match status" value="1"/>
</dbReference>
<organism evidence="2 3">
    <name type="scientific">Streptomyces pini</name>
    <dbReference type="NCBI Taxonomy" id="1520580"/>
    <lineage>
        <taxon>Bacteria</taxon>
        <taxon>Bacillati</taxon>
        <taxon>Actinomycetota</taxon>
        <taxon>Actinomycetes</taxon>
        <taxon>Kitasatosporales</taxon>
        <taxon>Streptomycetaceae</taxon>
        <taxon>Streptomyces</taxon>
    </lineage>
</organism>
<keyword evidence="3" id="KW-1185">Reference proteome</keyword>
<dbReference type="Pfam" id="PF00005">
    <property type="entry name" value="ABC_tran"/>
    <property type="match status" value="1"/>
</dbReference>
<dbReference type="GO" id="GO:0005524">
    <property type="term" value="F:ATP binding"/>
    <property type="evidence" value="ECO:0007669"/>
    <property type="project" value="InterPro"/>
</dbReference>
<dbReference type="GO" id="GO:0034040">
    <property type="term" value="F:ATPase-coupled lipid transmembrane transporter activity"/>
    <property type="evidence" value="ECO:0007669"/>
    <property type="project" value="TreeGrafter"/>
</dbReference>
<dbReference type="InterPro" id="IPR003439">
    <property type="entry name" value="ABC_transporter-like_ATP-bd"/>
</dbReference>
<name>A0A1I3XM52_9ACTN</name>
<dbReference type="Proteomes" id="UP000198928">
    <property type="component" value="Unassembled WGS sequence"/>
</dbReference>
<proteinExistence type="predicted"/>
<dbReference type="PANTHER" id="PTHR24221:SF654">
    <property type="entry name" value="ATP-BINDING CASSETTE SUB-FAMILY B MEMBER 6"/>
    <property type="match status" value="1"/>
</dbReference>
<accession>A0A1I3XM52</accession>
<dbReference type="SUPFAM" id="SSF52540">
    <property type="entry name" value="P-loop containing nucleoside triphosphate hydrolases"/>
    <property type="match status" value="1"/>
</dbReference>
<evidence type="ECO:0000313" key="2">
    <source>
        <dbReference type="EMBL" id="SFK20101.1"/>
    </source>
</evidence>
<dbReference type="AlphaFoldDB" id="A0A1I3XM52"/>
<dbReference type="RefSeq" id="WP_425443662.1">
    <property type="nucleotide sequence ID" value="NZ_FOSG01000004.1"/>
</dbReference>
<evidence type="ECO:0000259" key="1">
    <source>
        <dbReference type="Pfam" id="PF00005"/>
    </source>
</evidence>
<dbReference type="InterPro" id="IPR039421">
    <property type="entry name" value="Type_1_exporter"/>
</dbReference>
<evidence type="ECO:0000313" key="3">
    <source>
        <dbReference type="Proteomes" id="UP000198928"/>
    </source>
</evidence>
<dbReference type="EMBL" id="FOSG01000004">
    <property type="protein sequence ID" value="SFK20101.1"/>
    <property type="molecule type" value="Genomic_DNA"/>
</dbReference>
<feature type="domain" description="ABC transporter" evidence="1">
    <location>
        <begin position="72"/>
        <end position="173"/>
    </location>
</feature>